<dbReference type="GO" id="GO:0043565">
    <property type="term" value="F:sequence-specific DNA binding"/>
    <property type="evidence" value="ECO:0007669"/>
    <property type="project" value="InterPro"/>
</dbReference>
<dbReference type="Gene3D" id="1.10.10.60">
    <property type="entry name" value="Homeodomain-like"/>
    <property type="match status" value="2"/>
</dbReference>
<evidence type="ECO:0000259" key="4">
    <source>
        <dbReference type="PROSITE" id="PS01124"/>
    </source>
</evidence>
<evidence type="ECO:0000313" key="5">
    <source>
        <dbReference type="EMBL" id="REF89423.1"/>
    </source>
</evidence>
<keyword evidence="6" id="KW-1185">Reference proteome</keyword>
<dbReference type="InterPro" id="IPR018062">
    <property type="entry name" value="HTH_AraC-typ_CS"/>
</dbReference>
<gene>
    <name evidence="5" type="ORF">DES32_0644</name>
</gene>
<dbReference type="Pfam" id="PF12852">
    <property type="entry name" value="Cupin_6"/>
    <property type="match status" value="1"/>
</dbReference>
<dbReference type="InterPro" id="IPR050204">
    <property type="entry name" value="AraC_XylS_family_regulators"/>
</dbReference>
<dbReference type="SMART" id="SM00342">
    <property type="entry name" value="HTH_ARAC"/>
    <property type="match status" value="1"/>
</dbReference>
<dbReference type="PANTHER" id="PTHR46796">
    <property type="entry name" value="HTH-TYPE TRANSCRIPTIONAL ACTIVATOR RHAS-RELATED"/>
    <property type="match status" value="1"/>
</dbReference>
<dbReference type="RefSeq" id="WP_115835195.1">
    <property type="nucleotide sequence ID" value="NZ_CP025086.1"/>
</dbReference>
<reference evidence="5 6" key="1">
    <citation type="submission" date="2018-08" db="EMBL/GenBank/DDBJ databases">
        <title>Genomic Encyclopedia of Type Strains, Phase IV (KMG-IV): sequencing the most valuable type-strain genomes for metagenomic binning, comparative biology and taxonomic classification.</title>
        <authorList>
            <person name="Goeker M."/>
        </authorList>
    </citation>
    <scope>NUCLEOTIDE SEQUENCE [LARGE SCALE GENOMIC DNA]</scope>
    <source>
        <strain evidence="5 6">BW863</strain>
    </source>
</reference>
<keyword evidence="2 5" id="KW-0238">DNA-binding</keyword>
<keyword evidence="3" id="KW-0804">Transcription</keyword>
<dbReference type="InterPro" id="IPR032783">
    <property type="entry name" value="AraC_lig"/>
</dbReference>
<dbReference type="PANTHER" id="PTHR46796:SF7">
    <property type="entry name" value="ARAC FAMILY TRANSCRIPTIONAL REGULATOR"/>
    <property type="match status" value="1"/>
</dbReference>
<name>A0A3D9Z2N2_9HYPH</name>
<organism evidence="5 6">
    <name type="scientific">Methylovirgula ligni</name>
    <dbReference type="NCBI Taxonomy" id="569860"/>
    <lineage>
        <taxon>Bacteria</taxon>
        <taxon>Pseudomonadati</taxon>
        <taxon>Pseudomonadota</taxon>
        <taxon>Alphaproteobacteria</taxon>
        <taxon>Hyphomicrobiales</taxon>
        <taxon>Beijerinckiaceae</taxon>
        <taxon>Methylovirgula</taxon>
    </lineage>
</organism>
<dbReference type="PROSITE" id="PS00041">
    <property type="entry name" value="HTH_ARAC_FAMILY_1"/>
    <property type="match status" value="1"/>
</dbReference>
<proteinExistence type="predicted"/>
<protein>
    <submittedName>
        <fullName evidence="5">AraC-like DNA-binding protein</fullName>
    </submittedName>
</protein>
<dbReference type="OrthoDB" id="9802263at2"/>
<feature type="domain" description="HTH araC/xylS-type" evidence="4">
    <location>
        <begin position="195"/>
        <end position="293"/>
    </location>
</feature>
<evidence type="ECO:0000256" key="3">
    <source>
        <dbReference type="ARBA" id="ARBA00023163"/>
    </source>
</evidence>
<dbReference type="InterPro" id="IPR018060">
    <property type="entry name" value="HTH_AraC"/>
</dbReference>
<evidence type="ECO:0000313" key="6">
    <source>
        <dbReference type="Proteomes" id="UP000256900"/>
    </source>
</evidence>
<keyword evidence="1" id="KW-0805">Transcription regulation</keyword>
<dbReference type="AlphaFoldDB" id="A0A3D9Z2N2"/>
<dbReference type="GO" id="GO:0003700">
    <property type="term" value="F:DNA-binding transcription factor activity"/>
    <property type="evidence" value="ECO:0007669"/>
    <property type="project" value="InterPro"/>
</dbReference>
<evidence type="ECO:0000256" key="1">
    <source>
        <dbReference type="ARBA" id="ARBA00023015"/>
    </source>
</evidence>
<comment type="caution">
    <text evidence="5">The sequence shown here is derived from an EMBL/GenBank/DDBJ whole genome shotgun (WGS) entry which is preliminary data.</text>
</comment>
<dbReference type="Pfam" id="PF12833">
    <property type="entry name" value="HTH_18"/>
    <property type="match status" value="1"/>
</dbReference>
<evidence type="ECO:0000256" key="2">
    <source>
        <dbReference type="ARBA" id="ARBA00023125"/>
    </source>
</evidence>
<sequence>MTELPKNLTILPEMEVGIPASADLLSHVLAQIRLTGDRVYSCSLEPAGRLELEAGAAHVCLVMAGTLSVEGSERGPSIIDTGDLVMLPHGAGALRLAAAGAGATLVLCRFRFETDSLRGMVSALPDCIHIRHAEGAGWLEGIVHFLMIEAGDIQPGAALMVSRLIDLVVIRTLRTWVHQGPASGWLGGLSDARIASALKAIHERPTERWSIDTLAGRAGMSRSNFCERFTALVGRPPLRYQNEWRLTLARDLLAKGNVRVSEIGFIVGYESEAAFSRAYKALFGHPPRAEYKPRKDTARPAS</sequence>
<accession>A0A3D9Z2N2</accession>
<dbReference type="EMBL" id="QUMO01000001">
    <property type="protein sequence ID" value="REF89423.1"/>
    <property type="molecule type" value="Genomic_DNA"/>
</dbReference>
<dbReference type="InterPro" id="IPR009057">
    <property type="entry name" value="Homeodomain-like_sf"/>
</dbReference>
<dbReference type="PROSITE" id="PS01124">
    <property type="entry name" value="HTH_ARAC_FAMILY_2"/>
    <property type="match status" value="1"/>
</dbReference>
<dbReference type="Proteomes" id="UP000256900">
    <property type="component" value="Unassembled WGS sequence"/>
</dbReference>
<dbReference type="SUPFAM" id="SSF46689">
    <property type="entry name" value="Homeodomain-like"/>
    <property type="match status" value="2"/>
</dbReference>